<gene>
    <name evidence="2" type="ORF">PG993_009895</name>
</gene>
<keyword evidence="3" id="KW-1185">Reference proteome</keyword>
<evidence type="ECO:0000313" key="2">
    <source>
        <dbReference type="EMBL" id="KAK8034900.1"/>
    </source>
</evidence>
<proteinExistence type="predicted"/>
<evidence type="ECO:0000313" key="3">
    <source>
        <dbReference type="Proteomes" id="UP001444661"/>
    </source>
</evidence>
<feature type="region of interest" description="Disordered" evidence="1">
    <location>
        <begin position="348"/>
        <end position="375"/>
    </location>
</feature>
<protein>
    <recommendedName>
        <fullName evidence="4">F-box domain-containing protein</fullName>
    </recommendedName>
</protein>
<name>A0ABR1SKM6_9PEZI</name>
<evidence type="ECO:0000256" key="1">
    <source>
        <dbReference type="SAM" id="MobiDB-lite"/>
    </source>
</evidence>
<sequence>MELWYEVHCIILASNPASLLWFFQTRMGLRTLMHLSHTCRDLRILCTPWWYQAARATASRPWDPFNCLLVQAASHGNVEVLRQAIGAGFEPWDLKKTAFTFRWGSNRRIRTKRWDFGMSDEREATLVEITILGEAASHQKVSFLKWIQSLGIPLEEWYVQWIGSPSLLRTAVEVGELDVIEYLAKILPTGSPLVDNPETLFGIALGNNAPNDTLEYLMRRLKGSPVGATRQDWSQTAINNQNFRGLEFIITHERLLGVGGKRATRELLKIVLDAALRRERISNGDINFINLALRWSVGTVPNAKKRRIHYPIGNFTNALRCGRSRKRRLLAYIVKRLAKDHRVTWTDASEGEMSPGASPSSRTAAAGRRAWKMPG</sequence>
<dbReference type="Proteomes" id="UP001444661">
    <property type="component" value="Unassembled WGS sequence"/>
</dbReference>
<evidence type="ECO:0008006" key="4">
    <source>
        <dbReference type="Google" id="ProtNLM"/>
    </source>
</evidence>
<reference evidence="2 3" key="1">
    <citation type="submission" date="2023-01" db="EMBL/GenBank/DDBJ databases">
        <title>Analysis of 21 Apiospora genomes using comparative genomics revels a genus with tremendous synthesis potential of carbohydrate active enzymes and secondary metabolites.</title>
        <authorList>
            <person name="Sorensen T."/>
        </authorList>
    </citation>
    <scope>NUCLEOTIDE SEQUENCE [LARGE SCALE GENOMIC DNA]</scope>
    <source>
        <strain evidence="2 3">CBS 33761</strain>
    </source>
</reference>
<accession>A0ABR1SKM6</accession>
<organism evidence="2 3">
    <name type="scientific">Apiospora rasikravindrae</name>
    <dbReference type="NCBI Taxonomy" id="990691"/>
    <lineage>
        <taxon>Eukaryota</taxon>
        <taxon>Fungi</taxon>
        <taxon>Dikarya</taxon>
        <taxon>Ascomycota</taxon>
        <taxon>Pezizomycotina</taxon>
        <taxon>Sordariomycetes</taxon>
        <taxon>Xylariomycetidae</taxon>
        <taxon>Amphisphaeriales</taxon>
        <taxon>Apiosporaceae</taxon>
        <taxon>Apiospora</taxon>
    </lineage>
</organism>
<comment type="caution">
    <text evidence="2">The sequence shown here is derived from an EMBL/GenBank/DDBJ whole genome shotgun (WGS) entry which is preliminary data.</text>
</comment>
<dbReference type="SUPFAM" id="SSF140860">
    <property type="entry name" value="Pseudo ankyrin repeat-like"/>
    <property type="match status" value="1"/>
</dbReference>
<dbReference type="EMBL" id="JAQQWK010000009">
    <property type="protein sequence ID" value="KAK8034900.1"/>
    <property type="molecule type" value="Genomic_DNA"/>
</dbReference>